<protein>
    <submittedName>
        <fullName evidence="1">Uncharacterized protein</fullName>
    </submittedName>
</protein>
<proteinExistence type="predicted"/>
<evidence type="ECO:0000313" key="1">
    <source>
        <dbReference type="EMBL" id="MPN26879.1"/>
    </source>
</evidence>
<dbReference type="EMBL" id="VSSQ01076564">
    <property type="protein sequence ID" value="MPN26879.1"/>
    <property type="molecule type" value="Genomic_DNA"/>
</dbReference>
<organism evidence="1">
    <name type="scientific">bioreactor metagenome</name>
    <dbReference type="NCBI Taxonomy" id="1076179"/>
    <lineage>
        <taxon>unclassified sequences</taxon>
        <taxon>metagenomes</taxon>
        <taxon>ecological metagenomes</taxon>
    </lineage>
</organism>
<comment type="caution">
    <text evidence="1">The sequence shown here is derived from an EMBL/GenBank/DDBJ whole genome shotgun (WGS) entry which is preliminary data.</text>
</comment>
<gene>
    <name evidence="1" type="ORF">SDC9_174305</name>
</gene>
<accession>A0A645GLY1</accession>
<reference evidence="1" key="1">
    <citation type="submission" date="2019-08" db="EMBL/GenBank/DDBJ databases">
        <authorList>
            <person name="Kucharzyk K."/>
            <person name="Murdoch R.W."/>
            <person name="Higgins S."/>
            <person name="Loffler F."/>
        </authorList>
    </citation>
    <scope>NUCLEOTIDE SEQUENCE</scope>
</reference>
<sequence>MIHNREILFVVGSRQVRFRHRETDCIGDPLSQRTGCRFHAVRVMHFRVARCFAAELTEVLHIVHANGEAS</sequence>
<name>A0A645GLY1_9ZZZZ</name>
<dbReference type="AlphaFoldDB" id="A0A645GLY1"/>